<sequence>MTKLRNCLDTISIYISTYQKYNEGSLFGKWFELSDYADYDDFLEAIKELHKDEEDPEFMF</sequence>
<dbReference type="AlphaFoldDB" id="A0A246G7U5"/>
<gene>
    <name evidence="1" type="ORF">BWK62_13735</name>
</gene>
<dbReference type="InterPro" id="IPR009899">
    <property type="entry name" value="ArdA"/>
</dbReference>
<proteinExistence type="predicted"/>
<accession>A0A246G7U5</accession>
<dbReference type="Proteomes" id="UP000198034">
    <property type="component" value="Unassembled WGS sequence"/>
</dbReference>
<evidence type="ECO:0008006" key="3">
    <source>
        <dbReference type="Google" id="ProtNLM"/>
    </source>
</evidence>
<dbReference type="Gene3D" id="3.10.20.480">
    <property type="entry name" value="Antirestriction protein ArdA, domain 1"/>
    <property type="match status" value="1"/>
</dbReference>
<name>A0A246G7U5_9FLAO</name>
<evidence type="ECO:0000313" key="1">
    <source>
        <dbReference type="EMBL" id="OWP74659.1"/>
    </source>
</evidence>
<organism evidence="1 2">
    <name type="scientific">Flavobacterium columnare</name>
    <dbReference type="NCBI Taxonomy" id="996"/>
    <lineage>
        <taxon>Bacteria</taxon>
        <taxon>Pseudomonadati</taxon>
        <taxon>Bacteroidota</taxon>
        <taxon>Flavobacteriia</taxon>
        <taxon>Flavobacteriales</taxon>
        <taxon>Flavobacteriaceae</taxon>
        <taxon>Flavobacterium</taxon>
    </lineage>
</organism>
<dbReference type="InterPro" id="IPR041895">
    <property type="entry name" value="ArdA_dom1"/>
</dbReference>
<dbReference type="EMBL" id="MTCY01000061">
    <property type="protein sequence ID" value="OWP74659.1"/>
    <property type="molecule type" value="Genomic_DNA"/>
</dbReference>
<evidence type="ECO:0000313" key="2">
    <source>
        <dbReference type="Proteomes" id="UP000198034"/>
    </source>
</evidence>
<comment type="caution">
    <text evidence="1">The sequence shown here is derived from an EMBL/GenBank/DDBJ whole genome shotgun (WGS) entry which is preliminary data.</text>
</comment>
<protein>
    <recommendedName>
        <fullName evidence="3">Antirestriction protein ArdA</fullName>
    </recommendedName>
</protein>
<reference evidence="1 2" key="1">
    <citation type="journal article" date="2017" name="Infect. Genet. Evol.">
        <title>Comparative genome analysis of fish pathogen Flavobacterium columnare reveals extensive sequence diversity within the species.</title>
        <authorList>
            <person name="Kayansamruaj P."/>
            <person name="Dong H.T."/>
            <person name="Hirono I."/>
            <person name="Kondo H."/>
            <person name="Senapin S."/>
            <person name="Rodkhum C."/>
        </authorList>
    </citation>
    <scope>NUCLEOTIDE SEQUENCE [LARGE SCALE GENOMIC DNA]</scope>
    <source>
        <strain evidence="1 2">1214</strain>
    </source>
</reference>
<dbReference type="Pfam" id="PF07275">
    <property type="entry name" value="ArdA"/>
    <property type="match status" value="1"/>
</dbReference>